<keyword evidence="1" id="KW-1133">Transmembrane helix</keyword>
<evidence type="ECO:0000256" key="1">
    <source>
        <dbReference type="SAM" id="Phobius"/>
    </source>
</evidence>
<accession>A0A1F7X5Q8</accession>
<evidence type="ECO:0000313" key="3">
    <source>
        <dbReference type="Proteomes" id="UP000176778"/>
    </source>
</evidence>
<protein>
    <submittedName>
        <fullName evidence="2">Uncharacterized protein</fullName>
    </submittedName>
</protein>
<proteinExistence type="predicted"/>
<comment type="caution">
    <text evidence="2">The sequence shown here is derived from an EMBL/GenBank/DDBJ whole genome shotgun (WGS) entry which is preliminary data.</text>
</comment>
<feature type="transmembrane region" description="Helical" evidence="1">
    <location>
        <begin position="27"/>
        <end position="48"/>
    </location>
</feature>
<sequence length="176" mass="18972">MAAINLLPKDLLPSAGLIKTAKLLKNLLTLGFGIFTIVLVGLVAFFVLNSISLRSSTARQEELKNSIKALEQTEQGLVLVKDRLTKVKEVLAKDSGAEEVDNLAKVSSLTTAGVDLTEAVVFKEELDTTFNVSDASVLTSFMAQIIASGDYKRIDLNSFSFNPSVGYLISLAFISK</sequence>
<reference evidence="2 3" key="1">
    <citation type="journal article" date="2016" name="Nat. Commun.">
        <title>Thousands of microbial genomes shed light on interconnected biogeochemical processes in an aquifer system.</title>
        <authorList>
            <person name="Anantharaman K."/>
            <person name="Brown C.T."/>
            <person name="Hug L.A."/>
            <person name="Sharon I."/>
            <person name="Castelle C.J."/>
            <person name="Probst A.J."/>
            <person name="Thomas B.C."/>
            <person name="Singh A."/>
            <person name="Wilkins M.J."/>
            <person name="Karaoz U."/>
            <person name="Brodie E.L."/>
            <person name="Williams K.H."/>
            <person name="Hubbard S.S."/>
            <person name="Banfield J.F."/>
        </authorList>
    </citation>
    <scope>NUCLEOTIDE SEQUENCE [LARGE SCALE GENOMIC DNA]</scope>
</reference>
<dbReference type="AlphaFoldDB" id="A0A1F7X5Q8"/>
<evidence type="ECO:0000313" key="2">
    <source>
        <dbReference type="EMBL" id="OGM09615.1"/>
    </source>
</evidence>
<dbReference type="Proteomes" id="UP000176778">
    <property type="component" value="Unassembled WGS sequence"/>
</dbReference>
<keyword evidence="1" id="KW-0812">Transmembrane</keyword>
<keyword evidence="1" id="KW-0472">Membrane</keyword>
<organism evidence="2 3">
    <name type="scientific">Candidatus Woesebacteria bacterium RBG_13_46_13</name>
    <dbReference type="NCBI Taxonomy" id="1802479"/>
    <lineage>
        <taxon>Bacteria</taxon>
        <taxon>Candidatus Woeseibacteriota</taxon>
    </lineage>
</organism>
<dbReference type="EMBL" id="MGFR01000003">
    <property type="protein sequence ID" value="OGM09615.1"/>
    <property type="molecule type" value="Genomic_DNA"/>
</dbReference>
<gene>
    <name evidence="2" type="ORF">A2Y68_03185</name>
</gene>
<dbReference type="STRING" id="1802479.A2Y68_03185"/>
<name>A0A1F7X5Q8_9BACT</name>